<dbReference type="GO" id="GO:0006552">
    <property type="term" value="P:L-leucine catabolic process"/>
    <property type="evidence" value="ECO:0007669"/>
    <property type="project" value="TreeGrafter"/>
</dbReference>
<dbReference type="GO" id="GO:1905202">
    <property type="term" value="C:methylcrotonoyl-CoA carboxylase complex"/>
    <property type="evidence" value="ECO:0007669"/>
    <property type="project" value="TreeGrafter"/>
</dbReference>
<dbReference type="PANTHER" id="PTHR22855:SF13">
    <property type="entry name" value="METHYLCROTONOYL-COA CARBOXYLASE BETA CHAIN, MITOCHONDRIAL"/>
    <property type="match status" value="1"/>
</dbReference>
<reference evidence="1" key="1">
    <citation type="submission" date="2018-05" db="EMBL/GenBank/DDBJ databases">
        <authorList>
            <person name="Lanie J.A."/>
            <person name="Ng W.-L."/>
            <person name="Kazmierczak K.M."/>
            <person name="Andrzejewski T.M."/>
            <person name="Davidsen T.M."/>
            <person name="Wayne K.J."/>
            <person name="Tettelin H."/>
            <person name="Glass J.I."/>
            <person name="Rusch D."/>
            <person name="Podicherti R."/>
            <person name="Tsui H.-C.T."/>
            <person name="Winkler M.E."/>
        </authorList>
    </citation>
    <scope>NUCLEOTIDE SEQUENCE</scope>
</reference>
<dbReference type="EMBL" id="UINC01123736">
    <property type="protein sequence ID" value="SVD00407.1"/>
    <property type="molecule type" value="Genomic_DNA"/>
</dbReference>
<protein>
    <recommendedName>
        <fullName evidence="2">Acetyl-CoA carboxylase domain-containing protein</fullName>
    </recommendedName>
</protein>
<name>A0A382RTM7_9ZZZZ</name>
<proteinExistence type="predicted"/>
<dbReference type="PANTHER" id="PTHR22855">
    <property type="entry name" value="ACETYL, PROPIONYL, PYRUVATE, AND GLUTACONYL CARBOXYLASE-RELATED"/>
    <property type="match status" value="1"/>
</dbReference>
<dbReference type="Gene3D" id="3.90.226.10">
    <property type="entry name" value="2-enoyl-CoA Hydratase, Chain A, domain 1"/>
    <property type="match status" value="1"/>
</dbReference>
<dbReference type="InterPro" id="IPR045190">
    <property type="entry name" value="MCCB/AccD1-like"/>
</dbReference>
<evidence type="ECO:0000313" key="1">
    <source>
        <dbReference type="EMBL" id="SVD00407.1"/>
    </source>
</evidence>
<dbReference type="GO" id="GO:0004485">
    <property type="term" value="F:methylcrotonoyl-CoA carboxylase activity"/>
    <property type="evidence" value="ECO:0007669"/>
    <property type="project" value="TreeGrafter"/>
</dbReference>
<organism evidence="1">
    <name type="scientific">marine metagenome</name>
    <dbReference type="NCBI Taxonomy" id="408172"/>
    <lineage>
        <taxon>unclassified sequences</taxon>
        <taxon>metagenomes</taxon>
        <taxon>ecological metagenomes</taxon>
    </lineage>
</organism>
<feature type="non-terminal residue" evidence="1">
    <location>
        <position position="75"/>
    </location>
</feature>
<dbReference type="InterPro" id="IPR029045">
    <property type="entry name" value="ClpP/crotonase-like_dom_sf"/>
</dbReference>
<sequence length="75" mass="8883">MKSIESKIDINSQEFSENYEKNKKLNYHLRQTIIEIEKMGSSDSVNRHIKRGKLTVRDRINILLDKDSFFLELSP</sequence>
<dbReference type="SUPFAM" id="SSF52096">
    <property type="entry name" value="ClpP/crotonase"/>
    <property type="match status" value="1"/>
</dbReference>
<evidence type="ECO:0008006" key="2">
    <source>
        <dbReference type="Google" id="ProtNLM"/>
    </source>
</evidence>
<accession>A0A382RTM7</accession>
<dbReference type="AlphaFoldDB" id="A0A382RTM7"/>
<gene>
    <name evidence="1" type="ORF">METZ01_LOCUS353261</name>
</gene>